<sequence>MRQLLSLVLACAALSATAQDVQPISQRFAADPSPHVFKGRFHVYATDDASNSGKYWDSTSWRLYTSPDLKTWTDAGVPLDVSVFKWARPDAKAWAPEAAFRHDRYFFYAPVGGDKIGVAVSNRPDGGFVDARSDALVDKARDANAGDEPIDPAVFIDKDGQAYLYFGTRVPKVVKLKADMKTLDGPILDLQIAGLSKEAKRTYGEAPFLHERGGVYYFTYSTGWPGQIRYATGSSPLGPFTDRGVVLDYLKISTNHQAIVEHEGKTWLFFHDNLLPGGGSQRRSIAVAPLTYQADGSIRQVPHTPR</sequence>
<name>A0ABU2A5R7_9BURK</name>
<keyword evidence="5 6" id="KW-0326">Glycosidase</keyword>
<accession>A0ABU2A5R7</accession>
<comment type="caution">
    <text evidence="8">The sequence shown here is derived from an EMBL/GenBank/DDBJ whole genome shotgun (WGS) entry which is preliminary data.</text>
</comment>
<evidence type="ECO:0000256" key="3">
    <source>
        <dbReference type="ARBA" id="ARBA00022801"/>
    </source>
</evidence>
<keyword evidence="7" id="KW-0732">Signal</keyword>
<gene>
    <name evidence="8" type="ORF">J2X21_001617</name>
</gene>
<dbReference type="InterPro" id="IPR023296">
    <property type="entry name" value="Glyco_hydro_beta-prop_sf"/>
</dbReference>
<evidence type="ECO:0000313" key="9">
    <source>
        <dbReference type="Proteomes" id="UP001180825"/>
    </source>
</evidence>
<keyword evidence="2" id="KW-0858">Xylan degradation</keyword>
<dbReference type="Gene3D" id="2.115.10.20">
    <property type="entry name" value="Glycosyl hydrolase domain, family 43"/>
    <property type="match status" value="1"/>
</dbReference>
<dbReference type="InterPro" id="IPR006710">
    <property type="entry name" value="Glyco_hydro_43"/>
</dbReference>
<evidence type="ECO:0000256" key="2">
    <source>
        <dbReference type="ARBA" id="ARBA00022651"/>
    </source>
</evidence>
<reference evidence="8 9" key="1">
    <citation type="submission" date="2023-07" db="EMBL/GenBank/DDBJ databases">
        <title>Sorghum-associated microbial communities from plants grown in Nebraska, USA.</title>
        <authorList>
            <person name="Schachtman D."/>
        </authorList>
    </citation>
    <scope>NUCLEOTIDE SEQUENCE [LARGE SCALE GENOMIC DNA]</scope>
    <source>
        <strain evidence="8 9">BE316</strain>
    </source>
</reference>
<keyword evidence="3 6" id="KW-0378">Hydrolase</keyword>
<proteinExistence type="inferred from homology"/>
<evidence type="ECO:0000256" key="1">
    <source>
        <dbReference type="ARBA" id="ARBA00009865"/>
    </source>
</evidence>
<keyword evidence="2" id="KW-0624">Polysaccharide degradation</keyword>
<evidence type="ECO:0000256" key="7">
    <source>
        <dbReference type="SAM" id="SignalP"/>
    </source>
</evidence>
<protein>
    <submittedName>
        <fullName evidence="8">Beta-xylosidase</fullName>
    </submittedName>
</protein>
<dbReference type="CDD" id="cd08990">
    <property type="entry name" value="GH43_AXH_like"/>
    <property type="match status" value="1"/>
</dbReference>
<evidence type="ECO:0000256" key="4">
    <source>
        <dbReference type="ARBA" id="ARBA00023277"/>
    </source>
</evidence>
<evidence type="ECO:0000256" key="5">
    <source>
        <dbReference type="ARBA" id="ARBA00023295"/>
    </source>
</evidence>
<feature type="signal peptide" evidence="7">
    <location>
        <begin position="1"/>
        <end position="18"/>
    </location>
</feature>
<dbReference type="EMBL" id="JAVDXV010000002">
    <property type="protein sequence ID" value="MDR7332491.1"/>
    <property type="molecule type" value="Genomic_DNA"/>
</dbReference>
<organism evidence="8 9">
    <name type="scientific">Roseateles asaccharophilus</name>
    <dbReference type="NCBI Taxonomy" id="582607"/>
    <lineage>
        <taxon>Bacteria</taxon>
        <taxon>Pseudomonadati</taxon>
        <taxon>Pseudomonadota</taxon>
        <taxon>Betaproteobacteria</taxon>
        <taxon>Burkholderiales</taxon>
        <taxon>Sphaerotilaceae</taxon>
        <taxon>Roseateles</taxon>
    </lineage>
</organism>
<keyword evidence="9" id="KW-1185">Reference proteome</keyword>
<keyword evidence="4" id="KW-0119">Carbohydrate metabolism</keyword>
<dbReference type="PANTHER" id="PTHR43772:SF2">
    <property type="entry name" value="PUTATIVE (AFU_ORTHOLOGUE AFUA_2G04480)-RELATED"/>
    <property type="match status" value="1"/>
</dbReference>
<evidence type="ECO:0000256" key="6">
    <source>
        <dbReference type="RuleBase" id="RU361187"/>
    </source>
</evidence>
<dbReference type="Proteomes" id="UP001180825">
    <property type="component" value="Unassembled WGS sequence"/>
</dbReference>
<dbReference type="RefSeq" id="WP_310327036.1">
    <property type="nucleotide sequence ID" value="NZ_JAVDXV010000002.1"/>
</dbReference>
<evidence type="ECO:0000313" key="8">
    <source>
        <dbReference type="EMBL" id="MDR7332491.1"/>
    </source>
</evidence>
<dbReference type="InterPro" id="IPR052176">
    <property type="entry name" value="Glycosyl_Hydrlase_43_Enz"/>
</dbReference>
<comment type="similarity">
    <text evidence="1 6">Belongs to the glycosyl hydrolase 43 family.</text>
</comment>
<dbReference type="Pfam" id="PF04616">
    <property type="entry name" value="Glyco_hydro_43"/>
    <property type="match status" value="1"/>
</dbReference>
<dbReference type="PANTHER" id="PTHR43772">
    <property type="entry name" value="ENDO-1,4-BETA-XYLANASE"/>
    <property type="match status" value="1"/>
</dbReference>
<feature type="chain" id="PRO_5047375633" evidence="7">
    <location>
        <begin position="19"/>
        <end position="306"/>
    </location>
</feature>
<dbReference type="SUPFAM" id="SSF75005">
    <property type="entry name" value="Arabinanase/levansucrase/invertase"/>
    <property type="match status" value="1"/>
</dbReference>